<keyword evidence="3" id="KW-1185">Reference proteome</keyword>
<dbReference type="Proteomes" id="UP000807353">
    <property type="component" value="Unassembled WGS sequence"/>
</dbReference>
<evidence type="ECO:0000313" key="3">
    <source>
        <dbReference type="Proteomes" id="UP000807353"/>
    </source>
</evidence>
<accession>A0A9P5Y0A7</accession>
<name>A0A9P5Y0A7_9AGAR</name>
<organism evidence="2 3">
    <name type="scientific">Collybia nuda</name>
    <dbReference type="NCBI Taxonomy" id="64659"/>
    <lineage>
        <taxon>Eukaryota</taxon>
        <taxon>Fungi</taxon>
        <taxon>Dikarya</taxon>
        <taxon>Basidiomycota</taxon>
        <taxon>Agaricomycotina</taxon>
        <taxon>Agaricomycetes</taxon>
        <taxon>Agaricomycetidae</taxon>
        <taxon>Agaricales</taxon>
        <taxon>Tricholomatineae</taxon>
        <taxon>Clitocybaceae</taxon>
        <taxon>Collybia</taxon>
    </lineage>
</organism>
<protein>
    <recommendedName>
        <fullName evidence="1">DUF4470 domain-containing protein</fullName>
    </recommendedName>
</protein>
<comment type="caution">
    <text evidence="2">The sequence shown here is derived from an EMBL/GenBank/DDBJ whole genome shotgun (WGS) entry which is preliminary data.</text>
</comment>
<dbReference type="OrthoDB" id="5282002at2759"/>
<proteinExistence type="predicted"/>
<feature type="domain" description="DUF4470" evidence="1">
    <location>
        <begin position="200"/>
        <end position="294"/>
    </location>
</feature>
<dbReference type="Pfam" id="PF14737">
    <property type="entry name" value="DUF4470"/>
    <property type="match status" value="1"/>
</dbReference>
<dbReference type="EMBL" id="MU150289">
    <property type="protein sequence ID" value="KAF9461057.1"/>
    <property type="molecule type" value="Genomic_DNA"/>
</dbReference>
<evidence type="ECO:0000313" key="2">
    <source>
        <dbReference type="EMBL" id="KAF9461057.1"/>
    </source>
</evidence>
<reference evidence="2" key="1">
    <citation type="submission" date="2020-11" db="EMBL/GenBank/DDBJ databases">
        <authorList>
            <consortium name="DOE Joint Genome Institute"/>
            <person name="Ahrendt S."/>
            <person name="Riley R."/>
            <person name="Andreopoulos W."/>
            <person name="Labutti K."/>
            <person name="Pangilinan J."/>
            <person name="Ruiz-Duenas F.J."/>
            <person name="Barrasa J.M."/>
            <person name="Sanchez-Garcia M."/>
            <person name="Camarero S."/>
            <person name="Miyauchi S."/>
            <person name="Serrano A."/>
            <person name="Linde D."/>
            <person name="Babiker R."/>
            <person name="Drula E."/>
            <person name="Ayuso-Fernandez I."/>
            <person name="Pacheco R."/>
            <person name="Padilla G."/>
            <person name="Ferreira P."/>
            <person name="Barriuso J."/>
            <person name="Kellner H."/>
            <person name="Castanera R."/>
            <person name="Alfaro M."/>
            <person name="Ramirez L."/>
            <person name="Pisabarro A.G."/>
            <person name="Kuo A."/>
            <person name="Tritt A."/>
            <person name="Lipzen A."/>
            <person name="He G."/>
            <person name="Yan M."/>
            <person name="Ng V."/>
            <person name="Cullen D."/>
            <person name="Martin F."/>
            <person name="Rosso M.-N."/>
            <person name="Henrissat B."/>
            <person name="Hibbett D."/>
            <person name="Martinez A.T."/>
            <person name="Grigoriev I.V."/>
        </authorList>
    </citation>
    <scope>NUCLEOTIDE SEQUENCE</scope>
    <source>
        <strain evidence="2">CBS 247.69</strain>
    </source>
</reference>
<dbReference type="InterPro" id="IPR027974">
    <property type="entry name" value="DUF4470"/>
</dbReference>
<sequence>MDTTGRVKIILHTNPLSVRPPIMANYVPVRYKSMLSRIRRPRVNALGRGEYYGGTLETFMSLGLGSGVDGGTISQLPCGNSRMAGRGSGGPCVDPGVLACSRVRYFLRSRSWNLPMLSIRPSVSSSRLEPSIITKSHHLSRHTHVQYCSGRCQRQHWARHRIDCENPLLDPNWQPAWVYEARDPHFGLTPAGLDCARASGIFPAVDHLQLAYNEGLGESHDFKLCFVASGDIRSLVKTVNGLPKDYSGKCDILLNGMDAVAINRNLIILYALLSAGPSIEESAELAIHLMYSAALSAASAAYLQGCVRIIYGDGAGDGDMSFQTCLKTRGGGRLISLQTATGIKRLMEMSRSTYNLRKGLKSMHDVTLDLARDDHRDKIFVALKPAHRLALLHFWRTGILGPFSLDIKSFNQPNRLLFSAQGGWLGQFGANPLHGWDVTGVQSSGPKYGVDPSDVFGCLFFHVKHELMEFARRMKEFRIDVHLTQFDPYVLAKGISAGVLPPFKDKCFDRIETADLGDRIGIRECLINWAPLLNRLNDHASVLMRSRSWHRDQPNAVAHLNPQAVETLMKRCNSIPRLESRLRHAFSQGMKSPAVLKLVESLDAFVDHEGAFQEYLRDQEAETTASVLGLCLRAWHRIHPKRYGIPLNAPQQKLPNLSKKEFYDMFTIGGVEHSLRFIEFECVPEN</sequence>
<evidence type="ECO:0000259" key="1">
    <source>
        <dbReference type="Pfam" id="PF14737"/>
    </source>
</evidence>
<gene>
    <name evidence="2" type="ORF">BDZ94DRAFT_855912</name>
</gene>
<dbReference type="AlphaFoldDB" id="A0A9P5Y0A7"/>